<evidence type="ECO:0000313" key="1">
    <source>
        <dbReference type="EMBL" id="QRD07295.1"/>
    </source>
</evidence>
<organism evidence="1 2">
    <name type="scientific">Phaeosphaeria nodorum (strain SN15 / ATCC MYA-4574 / FGSC 10173)</name>
    <name type="common">Glume blotch fungus</name>
    <name type="synonym">Parastagonospora nodorum</name>
    <dbReference type="NCBI Taxonomy" id="321614"/>
    <lineage>
        <taxon>Eukaryota</taxon>
        <taxon>Fungi</taxon>
        <taxon>Dikarya</taxon>
        <taxon>Ascomycota</taxon>
        <taxon>Pezizomycotina</taxon>
        <taxon>Dothideomycetes</taxon>
        <taxon>Pleosporomycetidae</taxon>
        <taxon>Pleosporales</taxon>
        <taxon>Pleosporineae</taxon>
        <taxon>Phaeosphaeriaceae</taxon>
        <taxon>Parastagonospora</taxon>
    </lineage>
</organism>
<dbReference type="Proteomes" id="UP000663193">
    <property type="component" value="Chromosome 22"/>
</dbReference>
<dbReference type="VEuPathDB" id="FungiDB:JI435_447190"/>
<reference evidence="2" key="1">
    <citation type="journal article" date="2021" name="BMC Genomics">
        <title>Chromosome-level genome assembly and manually-curated proteome of model necrotroph Parastagonospora nodorum Sn15 reveals a genome-wide trove of candidate effector homologs, and redundancy of virulence-related functions within an accessory chromosome.</title>
        <authorList>
            <person name="Bertazzoni S."/>
            <person name="Jones D.A.B."/>
            <person name="Phan H.T."/>
            <person name="Tan K.-C."/>
            <person name="Hane J.K."/>
        </authorList>
    </citation>
    <scope>NUCLEOTIDE SEQUENCE [LARGE SCALE GENOMIC DNA]</scope>
    <source>
        <strain evidence="2">SN15 / ATCC MYA-4574 / FGSC 10173)</strain>
    </source>
</reference>
<gene>
    <name evidence="1" type="ORF">JI435_447190</name>
</gene>
<name>A0A7U2ICU2_PHANO</name>
<dbReference type="AlphaFoldDB" id="A0A7U2ICU2"/>
<sequence>MISNMGRRDSFTDVAMINNSVRQFLSGLVSQDRLSAQLFCLISSGSILSQGMGARDLSPDFRGYSIGYPSIRWMTAEIGVGSSVVKTSMSARRSLLGAFSSNLVSGLSGGQANVPNSKLYAGLHADVASLGCYKLRHGLGNKIKTRLGGVSVSGEIGIFLYNF</sequence>
<keyword evidence="2" id="KW-1185">Reference proteome</keyword>
<protein>
    <submittedName>
        <fullName evidence="1">Uncharacterized protein</fullName>
    </submittedName>
</protein>
<evidence type="ECO:0000313" key="2">
    <source>
        <dbReference type="Proteomes" id="UP000663193"/>
    </source>
</evidence>
<accession>A0A7U2ICU2</accession>
<dbReference type="EMBL" id="CP069044">
    <property type="protein sequence ID" value="QRD07295.1"/>
    <property type="molecule type" value="Genomic_DNA"/>
</dbReference>
<proteinExistence type="predicted"/>